<keyword evidence="3" id="KW-1185">Reference proteome</keyword>
<name>A0A2T0SUL9_9BACT</name>
<dbReference type="EMBL" id="PVTE01000011">
    <property type="protein sequence ID" value="PRY37111.1"/>
    <property type="molecule type" value="Genomic_DNA"/>
</dbReference>
<accession>A0A2T0SUL9</accession>
<comment type="caution">
    <text evidence="2">The sequence shown here is derived from an EMBL/GenBank/DDBJ whole genome shotgun (WGS) entry which is preliminary data.</text>
</comment>
<dbReference type="InterPro" id="IPR043781">
    <property type="entry name" value="DUF5723"/>
</dbReference>
<dbReference type="AlphaFoldDB" id="A0A2T0SUL9"/>
<dbReference type="Pfam" id="PF18990">
    <property type="entry name" value="DUF5723"/>
    <property type="match status" value="1"/>
</dbReference>
<dbReference type="Proteomes" id="UP000238375">
    <property type="component" value="Unassembled WGS sequence"/>
</dbReference>
<feature type="domain" description="DUF5723" evidence="1">
    <location>
        <begin position="51"/>
        <end position="453"/>
    </location>
</feature>
<protein>
    <recommendedName>
        <fullName evidence="1">DUF5723 domain-containing protein</fullName>
    </recommendedName>
</protein>
<evidence type="ECO:0000313" key="2">
    <source>
        <dbReference type="EMBL" id="PRY37111.1"/>
    </source>
</evidence>
<evidence type="ECO:0000313" key="3">
    <source>
        <dbReference type="Proteomes" id="UP000238375"/>
    </source>
</evidence>
<evidence type="ECO:0000259" key="1">
    <source>
        <dbReference type="Pfam" id="PF18990"/>
    </source>
</evidence>
<sequence length="488" mass="52402">MNEYSYRLKHYMKNLLVLGAIGLGLSSASGQNMLGISTSRYGGTNRLYINPALAADSPSRVFLNGATGNIHLNNNYVRYQAPFSLLRLVTSKVPAQYRNADGSVRFQESYTQEINDGRPKNGTLAGEVRGPAILVKTSDYSAFAVTTRFRGIVQVMGASEALLSSLRASLSDGALYGIPSRNNQLSVNTNTYAELAFTYASTLIDGDGQKLLAGATVKGLLGYNAQHFINNGLTYRVTADAATPNMPYLEVTQLDATLGYTTYLQNRGISPRTLISSDIPGIGVGADIGLTYISQYDRDSPSFRLGAAITDIGGISYKGQDYVYTSAQLERNPIRFQGSDFNNIGGTLDLAQTVQEKLSAGRTADRTRFSAGLPTSLNLTADYTDATGTGISLTYLQDLRSIQAQAVHQPTLVAVTPHFDKRWLSLSLPVVYLNRGVSVGASVRVGPAWLGTDNFLGLFGNSANGIRPRGLDVYGGLAFGIGRADNDE</sequence>
<organism evidence="2 3">
    <name type="scientific">Spirosoma oryzae</name>
    <dbReference type="NCBI Taxonomy" id="1469603"/>
    <lineage>
        <taxon>Bacteria</taxon>
        <taxon>Pseudomonadati</taxon>
        <taxon>Bacteroidota</taxon>
        <taxon>Cytophagia</taxon>
        <taxon>Cytophagales</taxon>
        <taxon>Cytophagaceae</taxon>
        <taxon>Spirosoma</taxon>
    </lineage>
</organism>
<gene>
    <name evidence="2" type="ORF">CLV58_111149</name>
</gene>
<reference evidence="2 3" key="1">
    <citation type="submission" date="2018-03" db="EMBL/GenBank/DDBJ databases">
        <title>Genomic Encyclopedia of Archaeal and Bacterial Type Strains, Phase II (KMG-II): from individual species to whole genera.</title>
        <authorList>
            <person name="Goeker M."/>
        </authorList>
    </citation>
    <scope>NUCLEOTIDE SEQUENCE [LARGE SCALE GENOMIC DNA]</scope>
    <source>
        <strain evidence="2 3">DSM 28354</strain>
    </source>
</reference>
<proteinExistence type="predicted"/>